<evidence type="ECO:0000313" key="1">
    <source>
        <dbReference type="EMBL" id="TEW71532.1"/>
    </source>
</evidence>
<sequence>MEKIISDTERSQFFNNELRDYFKVIVTSYVLGDVYTTHYAVRTDEVSSFMDSVYDTYNNDVVIQFNGIFQQRDSRFWFTMV</sequence>
<reference evidence="1 2" key="1">
    <citation type="journal article" date="2011" name="J. Microbiol.">
        <title>Gramella jeungdoensis sp. nov., isolated from a solar saltern in Korea.</title>
        <authorList>
            <person name="Joung Y."/>
            <person name="Kim H."/>
            <person name="Jang T."/>
            <person name="Ahn T.S."/>
            <person name="Joh K."/>
        </authorList>
    </citation>
    <scope>NUCLEOTIDE SEQUENCE [LARGE SCALE GENOMIC DNA]</scope>
    <source>
        <strain evidence="1 2">KCTC 23123</strain>
    </source>
</reference>
<organism evidence="1 2">
    <name type="scientific">Gramella jeungdoensis</name>
    <dbReference type="NCBI Taxonomy" id="708091"/>
    <lineage>
        <taxon>Bacteria</taxon>
        <taxon>Pseudomonadati</taxon>
        <taxon>Bacteroidota</taxon>
        <taxon>Flavobacteriia</taxon>
        <taxon>Flavobacteriales</taxon>
        <taxon>Flavobacteriaceae</taxon>
        <taxon>Christiangramia</taxon>
    </lineage>
</organism>
<gene>
    <name evidence="1" type="ORF">E2488_15560</name>
</gene>
<accession>A0A4Y8AMT0</accession>
<dbReference type="EMBL" id="SNQI01000008">
    <property type="protein sequence ID" value="TEW71532.1"/>
    <property type="molecule type" value="Genomic_DNA"/>
</dbReference>
<proteinExistence type="predicted"/>
<dbReference type="Proteomes" id="UP000298517">
    <property type="component" value="Unassembled WGS sequence"/>
</dbReference>
<comment type="caution">
    <text evidence="1">The sequence shown here is derived from an EMBL/GenBank/DDBJ whole genome shotgun (WGS) entry which is preliminary data.</text>
</comment>
<dbReference type="RefSeq" id="WP_134249364.1">
    <property type="nucleotide sequence ID" value="NZ_SNQI01000008.1"/>
</dbReference>
<protein>
    <submittedName>
        <fullName evidence="1">Uncharacterized protein</fullName>
    </submittedName>
</protein>
<name>A0A4Y8AMT0_9FLAO</name>
<keyword evidence="2" id="KW-1185">Reference proteome</keyword>
<evidence type="ECO:0000313" key="2">
    <source>
        <dbReference type="Proteomes" id="UP000298517"/>
    </source>
</evidence>
<dbReference type="AlphaFoldDB" id="A0A4Y8AMT0"/>